<dbReference type="SUPFAM" id="SSF161266">
    <property type="entry name" value="Gam-like"/>
    <property type="match status" value="1"/>
</dbReference>
<dbReference type="EMBL" id="BK016182">
    <property type="protein sequence ID" value="DAG00509.1"/>
    <property type="molecule type" value="Genomic_DNA"/>
</dbReference>
<dbReference type="InterPro" id="IPR009951">
    <property type="entry name" value="Host-nuc_inhib_Gam"/>
</dbReference>
<proteinExistence type="predicted"/>
<organism evidence="1">
    <name type="scientific">Myoviridae sp. ctJ2i1</name>
    <dbReference type="NCBI Taxonomy" id="2825079"/>
    <lineage>
        <taxon>Viruses</taxon>
        <taxon>Duplodnaviria</taxon>
        <taxon>Heunggongvirae</taxon>
        <taxon>Uroviricota</taxon>
        <taxon>Caudoviricetes</taxon>
    </lineage>
</organism>
<dbReference type="Pfam" id="PF07352">
    <property type="entry name" value="Phage_Mu_Gam"/>
    <property type="match status" value="1"/>
</dbReference>
<dbReference type="GO" id="GO:0003690">
    <property type="term" value="F:double-stranded DNA binding"/>
    <property type="evidence" value="ECO:0007669"/>
    <property type="project" value="InterPro"/>
</dbReference>
<evidence type="ECO:0000313" key="1">
    <source>
        <dbReference type="EMBL" id="DAG00509.1"/>
    </source>
</evidence>
<reference evidence="1" key="1">
    <citation type="journal article" date="2021" name="Proc. Natl. Acad. Sci. U.S.A.">
        <title>A Catalog of Tens of Thousands of Viruses from Human Metagenomes Reveals Hidden Associations with Chronic Diseases.</title>
        <authorList>
            <person name="Tisza M.J."/>
            <person name="Buck C.B."/>
        </authorList>
    </citation>
    <scope>NUCLEOTIDE SEQUENCE</scope>
    <source>
        <strain evidence="1">CtJ2i1</strain>
    </source>
</reference>
<sequence length="183" mass="21769">MKLAFEEQTKSTLDQLLEEEHESLTLVTNHEEANYVIEQIKKLQLQKEDVEVETTRYINQAKDKANMFKEQQLNSLDYQIDRYKTMLEPYVLKQLEESGKKSVKFIEGTAGFRKQDKLIEHDDELLEKEVKGIKDDEYFKTTVKFNWFAVKKDLTFKDGKAYLNDKELNSVNYEERDDAFYVK</sequence>
<dbReference type="GO" id="GO:0042262">
    <property type="term" value="P:DNA protection"/>
    <property type="evidence" value="ECO:0007669"/>
    <property type="project" value="InterPro"/>
</dbReference>
<protein>
    <submittedName>
        <fullName evidence="1">Uncharacterized protein</fullName>
    </submittedName>
</protein>
<accession>A0A8S5V1B3</accession>
<name>A0A8S5V1B3_9CAUD</name>